<dbReference type="InterPro" id="IPR001789">
    <property type="entry name" value="Sig_transdc_resp-reg_receiver"/>
</dbReference>
<dbReference type="Pfam" id="PF00072">
    <property type="entry name" value="Response_reg"/>
    <property type="match status" value="1"/>
</dbReference>
<keyword evidence="1" id="KW-0597">Phosphoprotein</keyword>
<dbReference type="KEGG" id="fcm:BIW12_05775"/>
<evidence type="ECO:0000313" key="3">
    <source>
        <dbReference type="EMBL" id="AOZ98982.1"/>
    </source>
</evidence>
<evidence type="ECO:0000313" key="4">
    <source>
        <dbReference type="Proteomes" id="UP000178198"/>
    </source>
</evidence>
<organism evidence="3 4">
    <name type="scientific">Flavobacterium commune</name>
    <dbReference type="NCBI Taxonomy" id="1306519"/>
    <lineage>
        <taxon>Bacteria</taxon>
        <taxon>Pseudomonadati</taxon>
        <taxon>Bacteroidota</taxon>
        <taxon>Flavobacteriia</taxon>
        <taxon>Flavobacteriales</taxon>
        <taxon>Flavobacteriaceae</taxon>
        <taxon>Flavobacterium</taxon>
    </lineage>
</organism>
<dbReference type="RefSeq" id="WP_071184227.1">
    <property type="nucleotide sequence ID" value="NZ_CP017774.1"/>
</dbReference>
<dbReference type="OrthoDB" id="673128at2"/>
<dbReference type="InterPro" id="IPR052893">
    <property type="entry name" value="TCS_response_regulator"/>
</dbReference>
<dbReference type="EMBL" id="CP017774">
    <property type="protein sequence ID" value="AOZ98982.1"/>
    <property type="molecule type" value="Genomic_DNA"/>
</dbReference>
<dbReference type="PROSITE" id="PS50110">
    <property type="entry name" value="RESPONSE_REGULATORY"/>
    <property type="match status" value="1"/>
</dbReference>
<feature type="domain" description="Response regulatory" evidence="2">
    <location>
        <begin position="6"/>
        <end position="133"/>
    </location>
</feature>
<dbReference type="SUPFAM" id="SSF52172">
    <property type="entry name" value="CheY-like"/>
    <property type="match status" value="1"/>
</dbReference>
<feature type="modified residue" description="4-aspartylphosphate" evidence="1">
    <location>
        <position position="63"/>
    </location>
</feature>
<keyword evidence="4" id="KW-1185">Reference proteome</keyword>
<proteinExistence type="predicted"/>
<protein>
    <recommendedName>
        <fullName evidence="2">Response regulatory domain-containing protein</fullName>
    </recommendedName>
</protein>
<dbReference type="Gene3D" id="3.40.50.2300">
    <property type="match status" value="1"/>
</dbReference>
<gene>
    <name evidence="3" type="ORF">BIW12_05775</name>
</gene>
<name>A0A1D9P8W8_9FLAO</name>
<dbReference type="SMART" id="SM00448">
    <property type="entry name" value="REC"/>
    <property type="match status" value="1"/>
</dbReference>
<dbReference type="GO" id="GO:0000160">
    <property type="term" value="P:phosphorelay signal transduction system"/>
    <property type="evidence" value="ECO:0007669"/>
    <property type="project" value="InterPro"/>
</dbReference>
<dbReference type="STRING" id="1306519.BIW12_05775"/>
<sequence length="136" mass="15512">MKTIKNMTLIDDDDIFVFLTKKAIESTSLVELIRVFGNGLDAINFLKEHREDLNALPEIILLDLSMPIMDGWQFLDQFTTLAPKIDKKITIYICSSSISPSDVELAKKNNLVSDYIIKPITKEKLIDLLKNIIEEI</sequence>
<dbReference type="AlphaFoldDB" id="A0A1D9P8W8"/>
<dbReference type="PANTHER" id="PTHR44520:SF2">
    <property type="entry name" value="RESPONSE REGULATOR RCP1"/>
    <property type="match status" value="1"/>
</dbReference>
<dbReference type="PANTHER" id="PTHR44520">
    <property type="entry name" value="RESPONSE REGULATOR RCP1-RELATED"/>
    <property type="match status" value="1"/>
</dbReference>
<reference evidence="3 4" key="1">
    <citation type="submission" date="2016-10" db="EMBL/GenBank/DDBJ databases">
        <title>Complete Genome Sequence of Flavobacterium sp. PK15.</title>
        <authorList>
            <person name="Ekwe A."/>
            <person name="Kim S.B."/>
        </authorList>
    </citation>
    <scope>NUCLEOTIDE SEQUENCE [LARGE SCALE GENOMIC DNA]</scope>
    <source>
        <strain evidence="3 4">PK15</strain>
    </source>
</reference>
<evidence type="ECO:0000256" key="1">
    <source>
        <dbReference type="PROSITE-ProRule" id="PRU00169"/>
    </source>
</evidence>
<dbReference type="Proteomes" id="UP000178198">
    <property type="component" value="Chromosome"/>
</dbReference>
<accession>A0A1D9P8W8</accession>
<evidence type="ECO:0000259" key="2">
    <source>
        <dbReference type="PROSITE" id="PS50110"/>
    </source>
</evidence>
<dbReference type="InterPro" id="IPR011006">
    <property type="entry name" value="CheY-like_superfamily"/>
</dbReference>